<keyword evidence="8" id="KW-0833">Ubl conjugation pathway</keyword>
<evidence type="ECO:0000313" key="13">
    <source>
        <dbReference type="EMBL" id="GJN35755.1"/>
    </source>
</evidence>
<feature type="region of interest" description="Disordered" evidence="11">
    <location>
        <begin position="1"/>
        <end position="47"/>
    </location>
</feature>
<keyword evidence="5" id="KW-0808">Transferase</keyword>
<feature type="compositionally biased region" description="Basic and acidic residues" evidence="11">
    <location>
        <begin position="132"/>
        <end position="142"/>
    </location>
</feature>
<evidence type="ECO:0000256" key="1">
    <source>
        <dbReference type="ARBA" id="ARBA00000900"/>
    </source>
</evidence>
<keyword evidence="6" id="KW-0479">Metal-binding</keyword>
<evidence type="ECO:0000256" key="5">
    <source>
        <dbReference type="ARBA" id="ARBA00022679"/>
    </source>
</evidence>
<dbReference type="InterPro" id="IPR049548">
    <property type="entry name" value="Sina-like_RING"/>
</dbReference>
<comment type="caution">
    <text evidence="13">The sequence shown here is derived from an EMBL/GenBank/DDBJ whole genome shotgun (WGS) entry which is preliminary data.</text>
</comment>
<dbReference type="PANTHER" id="PTHR10315:SF96">
    <property type="entry name" value="SIAH-TYPE DOMAIN-CONTAINING PROTEIN"/>
    <property type="match status" value="1"/>
</dbReference>
<evidence type="ECO:0000259" key="12">
    <source>
        <dbReference type="PROSITE" id="PS51081"/>
    </source>
</evidence>
<dbReference type="EC" id="2.3.2.27" evidence="4"/>
<dbReference type="PANTHER" id="PTHR10315">
    <property type="entry name" value="E3 UBIQUITIN PROTEIN LIGASE SIAH"/>
    <property type="match status" value="1"/>
</dbReference>
<dbReference type="SUPFAM" id="SSF49599">
    <property type="entry name" value="TRAF domain-like"/>
    <property type="match status" value="1"/>
</dbReference>
<dbReference type="InterPro" id="IPR013083">
    <property type="entry name" value="Znf_RING/FYVE/PHD"/>
</dbReference>
<dbReference type="GO" id="GO:0061630">
    <property type="term" value="F:ubiquitin protein ligase activity"/>
    <property type="evidence" value="ECO:0007669"/>
    <property type="project" value="UniProtKB-EC"/>
</dbReference>
<evidence type="ECO:0000256" key="10">
    <source>
        <dbReference type="PROSITE-ProRule" id="PRU00455"/>
    </source>
</evidence>
<organism evidence="13 14">
    <name type="scientific">Eleusine coracana subsp. coracana</name>
    <dbReference type="NCBI Taxonomy" id="191504"/>
    <lineage>
        <taxon>Eukaryota</taxon>
        <taxon>Viridiplantae</taxon>
        <taxon>Streptophyta</taxon>
        <taxon>Embryophyta</taxon>
        <taxon>Tracheophyta</taxon>
        <taxon>Spermatophyta</taxon>
        <taxon>Magnoliopsida</taxon>
        <taxon>Liliopsida</taxon>
        <taxon>Poales</taxon>
        <taxon>Poaceae</taxon>
        <taxon>PACMAD clade</taxon>
        <taxon>Chloridoideae</taxon>
        <taxon>Cynodonteae</taxon>
        <taxon>Eleusininae</taxon>
        <taxon>Eleusine</taxon>
    </lineage>
</organism>
<evidence type="ECO:0000256" key="11">
    <source>
        <dbReference type="SAM" id="MobiDB-lite"/>
    </source>
</evidence>
<sequence>MQSWWTVARPPAPPHANSSASDDRDASPFNPGMVLHRPSRTDDDSPAAASNFDLFYDDDAGSSLRPFLETMSDFLMGSGFERLLDQLAHARDNPPASKAAVESMPTITVDTAHVGEESHYALHRLKVAIARKEHSKTSEQRPRPPCPCRRGGAGTMAPHSSSSALSNVTVEDADALDCGVCFLPLKAPIFQCEVGHVLCAPCRHKLQAGAGGGCHVCGAASGFRRRCHAMERLVGTVLVPCPNAAHGCDSKPAYHDRREAHARACQHAPCRCPDEACRFVGSTDELMLHFAAVHGWPCSTKACFGEVVVSFTVELRDGFTFVRADDTGSGKSRCHLFLLNMARGEVGCAINVV</sequence>
<protein>
    <recommendedName>
        <fullName evidence="4">RING-type E3 ubiquitin transferase</fullName>
        <ecNumber evidence="4">2.3.2.27</ecNumber>
    </recommendedName>
</protein>
<evidence type="ECO:0000256" key="9">
    <source>
        <dbReference type="ARBA" id="ARBA00022833"/>
    </source>
</evidence>
<dbReference type="PROSITE" id="PS51081">
    <property type="entry name" value="ZF_SIAH"/>
    <property type="match status" value="1"/>
</dbReference>
<feature type="domain" description="SIAH-type" evidence="12">
    <location>
        <begin position="236"/>
        <end position="295"/>
    </location>
</feature>
<comment type="catalytic activity">
    <reaction evidence="1">
        <text>S-ubiquitinyl-[E2 ubiquitin-conjugating enzyme]-L-cysteine + [acceptor protein]-L-lysine = [E2 ubiquitin-conjugating enzyme]-L-cysteine + N(6)-ubiquitinyl-[acceptor protein]-L-lysine.</text>
        <dbReference type="EC" id="2.3.2.27"/>
    </reaction>
</comment>
<evidence type="ECO:0000256" key="7">
    <source>
        <dbReference type="ARBA" id="ARBA00022771"/>
    </source>
</evidence>
<keyword evidence="9" id="KW-0862">Zinc</keyword>
<evidence type="ECO:0000256" key="4">
    <source>
        <dbReference type="ARBA" id="ARBA00012483"/>
    </source>
</evidence>
<dbReference type="GO" id="GO:0005737">
    <property type="term" value="C:cytoplasm"/>
    <property type="evidence" value="ECO:0007669"/>
    <property type="project" value="TreeGrafter"/>
</dbReference>
<comment type="similarity">
    <text evidence="3">Belongs to the SINA (Seven in absentia) family.</text>
</comment>
<dbReference type="CDD" id="cd16571">
    <property type="entry name" value="RING-HC_SIAHs"/>
    <property type="match status" value="1"/>
</dbReference>
<feature type="region of interest" description="Disordered" evidence="11">
    <location>
        <begin position="132"/>
        <end position="162"/>
    </location>
</feature>
<evidence type="ECO:0000256" key="2">
    <source>
        <dbReference type="ARBA" id="ARBA00004906"/>
    </source>
</evidence>
<gene>
    <name evidence="13" type="primary">gb24559</name>
    <name evidence="13" type="ORF">PR202_gb24559</name>
</gene>
<proteinExistence type="inferred from homology"/>
<dbReference type="AlphaFoldDB" id="A0AAV5FMQ1"/>
<evidence type="ECO:0000256" key="3">
    <source>
        <dbReference type="ARBA" id="ARBA00009119"/>
    </source>
</evidence>
<keyword evidence="7 10" id="KW-0863">Zinc-finger</keyword>
<comment type="pathway">
    <text evidence="2">Protein modification; protein ubiquitination.</text>
</comment>
<name>A0AAV5FMQ1_ELECO</name>
<evidence type="ECO:0000256" key="8">
    <source>
        <dbReference type="ARBA" id="ARBA00022786"/>
    </source>
</evidence>
<evidence type="ECO:0000313" key="14">
    <source>
        <dbReference type="Proteomes" id="UP001054889"/>
    </source>
</evidence>
<keyword evidence="14" id="KW-1185">Reference proteome</keyword>
<dbReference type="InterPro" id="IPR013010">
    <property type="entry name" value="Znf_SIAH"/>
</dbReference>
<accession>A0AAV5FMQ1</accession>
<dbReference type="GO" id="GO:0008270">
    <property type="term" value="F:zinc ion binding"/>
    <property type="evidence" value="ECO:0007669"/>
    <property type="project" value="UniProtKB-KW"/>
</dbReference>
<dbReference type="Gene3D" id="3.30.40.10">
    <property type="entry name" value="Zinc/RING finger domain, C3HC4 (zinc finger)"/>
    <property type="match status" value="1"/>
</dbReference>
<evidence type="ECO:0000256" key="6">
    <source>
        <dbReference type="ARBA" id="ARBA00022723"/>
    </source>
</evidence>
<reference evidence="13" key="2">
    <citation type="submission" date="2021-12" db="EMBL/GenBank/DDBJ databases">
        <title>Resequencing data analysis of finger millet.</title>
        <authorList>
            <person name="Hatakeyama M."/>
            <person name="Aluri S."/>
            <person name="Balachadran M.T."/>
            <person name="Sivarajan S.R."/>
            <person name="Poveda L."/>
            <person name="Shimizu-Inatsugi R."/>
            <person name="Schlapbach R."/>
            <person name="Sreeman S.M."/>
            <person name="Shimizu K.K."/>
        </authorList>
    </citation>
    <scope>NUCLEOTIDE SEQUENCE</scope>
</reference>
<dbReference type="Pfam" id="PF21361">
    <property type="entry name" value="Sina_ZnF"/>
    <property type="match status" value="1"/>
</dbReference>
<dbReference type="InterPro" id="IPR052088">
    <property type="entry name" value="E3_ubiquitin-ligase_SINA"/>
</dbReference>
<dbReference type="EMBL" id="BQKI01000088">
    <property type="protein sequence ID" value="GJN35755.1"/>
    <property type="molecule type" value="Genomic_DNA"/>
</dbReference>
<reference evidence="13" key="1">
    <citation type="journal article" date="2018" name="DNA Res.">
        <title>Multiple hybrid de novo genome assembly of finger millet, an orphan allotetraploid crop.</title>
        <authorList>
            <person name="Hatakeyama M."/>
            <person name="Aluri S."/>
            <person name="Balachadran M.T."/>
            <person name="Sivarajan S.R."/>
            <person name="Patrignani A."/>
            <person name="Gruter S."/>
            <person name="Poveda L."/>
            <person name="Shimizu-Inatsugi R."/>
            <person name="Baeten J."/>
            <person name="Francoijs K.J."/>
            <person name="Nataraja K.N."/>
            <person name="Reddy Y.A.N."/>
            <person name="Phadnis S."/>
            <person name="Ravikumar R.L."/>
            <person name="Schlapbach R."/>
            <person name="Sreeman S.M."/>
            <person name="Shimizu K.K."/>
        </authorList>
    </citation>
    <scope>NUCLEOTIDE SEQUENCE</scope>
</reference>
<dbReference type="Pfam" id="PF21362">
    <property type="entry name" value="Sina_RING"/>
    <property type="match status" value="1"/>
</dbReference>
<dbReference type="Proteomes" id="UP001054889">
    <property type="component" value="Unassembled WGS sequence"/>
</dbReference>